<dbReference type="RefSeq" id="WP_249701380.1">
    <property type="nucleotide sequence ID" value="NZ_JAMFLX010000031.1"/>
</dbReference>
<evidence type="ECO:0000313" key="2">
    <source>
        <dbReference type="Proteomes" id="UP001203338"/>
    </source>
</evidence>
<name>A0ABT0PL73_9GAMM</name>
<dbReference type="Proteomes" id="UP001203338">
    <property type="component" value="Unassembled WGS sequence"/>
</dbReference>
<comment type="caution">
    <text evidence="1">The sequence shown here is derived from an EMBL/GenBank/DDBJ whole genome shotgun (WGS) entry which is preliminary data.</text>
</comment>
<dbReference type="PANTHER" id="PTHR35868">
    <property type="entry name" value="DUF2804 DOMAIN-CONTAINING PROTEIN-RELATED"/>
    <property type="match status" value="1"/>
</dbReference>
<reference evidence="1 2" key="1">
    <citation type="submission" date="2022-05" db="EMBL/GenBank/DDBJ databases">
        <authorList>
            <person name="Park J.-S."/>
        </authorList>
    </citation>
    <scope>NUCLEOTIDE SEQUENCE [LARGE SCALE GENOMIC DNA]</scope>
    <source>
        <strain evidence="1 2">2012CJ34-2</strain>
    </source>
</reference>
<dbReference type="EMBL" id="JAMFLX010000031">
    <property type="protein sequence ID" value="MCL6271736.1"/>
    <property type="molecule type" value="Genomic_DNA"/>
</dbReference>
<protein>
    <submittedName>
        <fullName evidence="1">DUF2804 domain-containing protein</fullName>
    </submittedName>
</protein>
<evidence type="ECO:0000313" key="1">
    <source>
        <dbReference type="EMBL" id="MCL6271736.1"/>
    </source>
</evidence>
<dbReference type="PANTHER" id="PTHR35868:SF4">
    <property type="entry name" value="DUF2804 DOMAIN-CONTAINING PROTEIN"/>
    <property type="match status" value="1"/>
</dbReference>
<dbReference type="Pfam" id="PF10974">
    <property type="entry name" value="DUF2804"/>
    <property type="match status" value="1"/>
</dbReference>
<proteinExistence type="predicted"/>
<organism evidence="1 2">
    <name type="scientific">Parendozoicomonas callyspongiae</name>
    <dbReference type="NCBI Taxonomy" id="2942213"/>
    <lineage>
        <taxon>Bacteria</taxon>
        <taxon>Pseudomonadati</taxon>
        <taxon>Pseudomonadota</taxon>
        <taxon>Gammaproteobacteria</taxon>
        <taxon>Oceanospirillales</taxon>
        <taxon>Endozoicomonadaceae</taxon>
        <taxon>Parendozoicomonas</taxon>
    </lineage>
</organism>
<keyword evidence="2" id="KW-1185">Reference proteome</keyword>
<accession>A0ABT0PL73</accession>
<dbReference type="InterPro" id="IPR021243">
    <property type="entry name" value="DUF2804"/>
</dbReference>
<gene>
    <name evidence="1" type="ORF">M3P05_17595</name>
</gene>
<sequence length="340" mass="38842">MTENAIQLIDNQGRLRQGLHQIPVSEINYRDFHLRTPMGHKAGALRQWFGFNQFQFTSIISPELIVGTAIVDTKLAVISFVYIYHPSTGKLYNYQFKAPGFGSFSQTSLQPDNGHWFFRMGKNTVEIKCQNHKRTLLVRLKDGTVIDMTFEDHDFEPIRCATRADLNGFSYTQKMAGIPCQGRVSCKAGEYDLAEIQACASLDWTAGYLKRRCFWNWICLSSVLPDGRSLGLNGACFTNESSFTENGFWIDGKLNKTAGIAFNYDSFDLYKPWHIYSTDGMIDLTFEPEGTQTERNNFIIMASNFHQMFGRFSGNLITSSGEKIEIEKLYGFTEEHYAKW</sequence>